<dbReference type="Proteomes" id="UP000789860">
    <property type="component" value="Unassembled WGS sequence"/>
</dbReference>
<evidence type="ECO:0000313" key="1">
    <source>
        <dbReference type="EMBL" id="CAG8694699.1"/>
    </source>
</evidence>
<feature type="non-terminal residue" evidence="1">
    <location>
        <position position="155"/>
    </location>
</feature>
<dbReference type="EMBL" id="CAJVPM010037180">
    <property type="protein sequence ID" value="CAG8694699.1"/>
    <property type="molecule type" value="Genomic_DNA"/>
</dbReference>
<protein>
    <submittedName>
        <fullName evidence="1">8695_t:CDS:1</fullName>
    </submittedName>
</protein>
<organism evidence="1 2">
    <name type="scientific">Scutellospora calospora</name>
    <dbReference type="NCBI Taxonomy" id="85575"/>
    <lineage>
        <taxon>Eukaryota</taxon>
        <taxon>Fungi</taxon>
        <taxon>Fungi incertae sedis</taxon>
        <taxon>Mucoromycota</taxon>
        <taxon>Glomeromycotina</taxon>
        <taxon>Glomeromycetes</taxon>
        <taxon>Diversisporales</taxon>
        <taxon>Gigasporaceae</taxon>
        <taxon>Scutellospora</taxon>
    </lineage>
</organism>
<reference evidence="1" key="1">
    <citation type="submission" date="2021-06" db="EMBL/GenBank/DDBJ databases">
        <authorList>
            <person name="Kallberg Y."/>
            <person name="Tangrot J."/>
            <person name="Rosling A."/>
        </authorList>
    </citation>
    <scope>NUCLEOTIDE SEQUENCE</scope>
    <source>
        <strain evidence="1">AU212A</strain>
    </source>
</reference>
<evidence type="ECO:0000313" key="2">
    <source>
        <dbReference type="Proteomes" id="UP000789860"/>
    </source>
</evidence>
<name>A0ACA9P863_9GLOM</name>
<accession>A0ACA9P863</accession>
<gene>
    <name evidence="1" type="ORF">SCALOS_LOCUS10268</name>
</gene>
<feature type="non-terminal residue" evidence="1">
    <location>
        <position position="1"/>
    </location>
</feature>
<proteinExistence type="predicted"/>
<sequence length="155" mass="18746">DFQSNFRRPIMYSDNEGSEKGKEENLKENQNFLVDKEFKKIIKAHRWFKKEVDIVDENEQYFVNHMFLDVEISSENLREKYINVLKENSEYLQRNINLLNINNALKKDKDDLIKENKELKEQIKTEMDKLNKEMEKIKKTNDALKVLLQEMQDEN</sequence>
<comment type="caution">
    <text evidence="1">The sequence shown here is derived from an EMBL/GenBank/DDBJ whole genome shotgun (WGS) entry which is preliminary data.</text>
</comment>
<keyword evidence="2" id="KW-1185">Reference proteome</keyword>